<dbReference type="Proteomes" id="UP000199656">
    <property type="component" value="Unassembled WGS sequence"/>
</dbReference>
<dbReference type="InterPro" id="IPR005625">
    <property type="entry name" value="PepSY-ass_TM"/>
</dbReference>
<evidence type="ECO:0000313" key="4">
    <source>
        <dbReference type="Proteomes" id="UP000199656"/>
    </source>
</evidence>
<dbReference type="PANTHER" id="PTHR34219">
    <property type="entry name" value="IRON-REGULATED INNER MEMBRANE PROTEIN-RELATED"/>
    <property type="match status" value="1"/>
</dbReference>
<dbReference type="Pfam" id="PF03413">
    <property type="entry name" value="PepSY"/>
    <property type="match status" value="1"/>
</dbReference>
<keyword evidence="1" id="KW-0812">Transmembrane</keyword>
<accession>A0A1H4EFY4</accession>
<dbReference type="InterPro" id="IPR025711">
    <property type="entry name" value="PepSY"/>
</dbReference>
<feature type="transmembrane region" description="Helical" evidence="1">
    <location>
        <begin position="232"/>
        <end position="252"/>
    </location>
</feature>
<organism evidence="3 4">
    <name type="scientific">Chitinophaga terrae</name>
    <name type="common">ex Kim and Jung 2007</name>
    <dbReference type="NCBI Taxonomy" id="408074"/>
    <lineage>
        <taxon>Bacteria</taxon>
        <taxon>Pseudomonadati</taxon>
        <taxon>Bacteroidota</taxon>
        <taxon>Chitinophagia</taxon>
        <taxon>Chitinophagales</taxon>
        <taxon>Chitinophagaceae</taxon>
        <taxon>Chitinophaga</taxon>
    </lineage>
</organism>
<dbReference type="EMBL" id="FNRL01000018">
    <property type="protein sequence ID" value="SEA83866.1"/>
    <property type="molecule type" value="Genomic_DNA"/>
</dbReference>
<evidence type="ECO:0000256" key="1">
    <source>
        <dbReference type="SAM" id="Phobius"/>
    </source>
</evidence>
<feature type="transmembrane region" description="Helical" evidence="1">
    <location>
        <begin position="180"/>
        <end position="200"/>
    </location>
</feature>
<sequence length="418" mass="46496">MHVVDTPTAEIKINGIKPGTGLGSISPVPVKNKRSGKKPSAFRRLVSVLHLWFGLVSGIVIMIVALTGAIYAFQPELSDAFQPYLFAEKTDNPILPASQLKSIAEQQLPGKKVSRITYGGEGRSTAISFNDKKKGYNYTVYINPYNGKVIHVQDMDREFFRQVLNGHMHLWLPDPVGRYIVRYAALIFGIMIISGIIMWWPKKWNKSTRKQSFAVKLNASPKRLNYDLHNVLGFYASWVMIFVVLTGLVWGFEGVRNAEYWVFSGGKSYPGKEPKVKTAKLATSAAATNQAPLDIVDAQIRAQYDINAGRTQFLLPANGKAVLTVRYFPEQKRSFNADYLTFDPQTGAALPAGARGKFKDVNGGELANRMTYDIHTGMIGGFPLRLVVFLGAIVTASLPVTGFYIWWGKRKKKRLAAN</sequence>
<dbReference type="AlphaFoldDB" id="A0A1H4EFY4"/>
<name>A0A1H4EFY4_9BACT</name>
<feature type="domain" description="PepSY" evidence="2">
    <location>
        <begin position="95"/>
        <end position="150"/>
    </location>
</feature>
<dbReference type="Pfam" id="PF03929">
    <property type="entry name" value="PepSY_TM"/>
    <property type="match status" value="1"/>
</dbReference>
<feature type="transmembrane region" description="Helical" evidence="1">
    <location>
        <begin position="45"/>
        <end position="73"/>
    </location>
</feature>
<dbReference type="STRING" id="408074.SAMN05660909_03696"/>
<reference evidence="4" key="1">
    <citation type="submission" date="2016-10" db="EMBL/GenBank/DDBJ databases">
        <authorList>
            <person name="Varghese N."/>
            <person name="Submissions S."/>
        </authorList>
    </citation>
    <scope>NUCLEOTIDE SEQUENCE [LARGE SCALE GENOMIC DNA]</scope>
    <source>
        <strain evidence="4">DSM 23920</strain>
    </source>
</reference>
<evidence type="ECO:0000259" key="2">
    <source>
        <dbReference type="Pfam" id="PF03413"/>
    </source>
</evidence>
<evidence type="ECO:0000313" key="3">
    <source>
        <dbReference type="EMBL" id="SEA83866.1"/>
    </source>
</evidence>
<feature type="transmembrane region" description="Helical" evidence="1">
    <location>
        <begin position="386"/>
        <end position="407"/>
    </location>
</feature>
<proteinExistence type="predicted"/>
<gene>
    <name evidence="3" type="ORF">SAMN05660909_03696</name>
</gene>
<protein>
    <submittedName>
        <fullName evidence="3">Uncharacterized iron-regulated membrane protein</fullName>
    </submittedName>
</protein>
<keyword evidence="4" id="KW-1185">Reference proteome</keyword>
<dbReference type="RefSeq" id="WP_089763409.1">
    <property type="nucleotide sequence ID" value="NZ_BKAT01000031.1"/>
</dbReference>
<dbReference type="OrthoDB" id="111691at2"/>
<keyword evidence="1" id="KW-1133">Transmembrane helix</keyword>
<keyword evidence="1" id="KW-0472">Membrane</keyword>